<keyword evidence="2" id="KW-1185">Reference proteome</keyword>
<dbReference type="EMBL" id="JAWDJX010000146">
    <property type="protein sequence ID" value="KAK3045827.1"/>
    <property type="molecule type" value="Genomic_DNA"/>
</dbReference>
<comment type="caution">
    <text evidence="1">The sequence shown here is derived from an EMBL/GenBank/DDBJ whole genome shotgun (WGS) entry which is preliminary data.</text>
</comment>
<dbReference type="Pfam" id="PF26639">
    <property type="entry name" value="Het-6_barrel"/>
    <property type="match status" value="1"/>
</dbReference>
<evidence type="ECO:0008006" key="3">
    <source>
        <dbReference type="Google" id="ProtNLM"/>
    </source>
</evidence>
<dbReference type="Proteomes" id="UP001271007">
    <property type="component" value="Unassembled WGS sequence"/>
</dbReference>
<dbReference type="InterPro" id="IPR052895">
    <property type="entry name" value="HetReg/Transcr_Mod"/>
</dbReference>
<accession>A0AAJ0G494</accession>
<gene>
    <name evidence="1" type="ORF">LTR09_012633</name>
</gene>
<dbReference type="PANTHER" id="PTHR24148">
    <property type="entry name" value="ANKYRIN REPEAT DOMAIN-CONTAINING PROTEIN 39 HOMOLOG-RELATED"/>
    <property type="match status" value="1"/>
</dbReference>
<organism evidence="1 2">
    <name type="scientific">Extremus antarcticus</name>
    <dbReference type="NCBI Taxonomy" id="702011"/>
    <lineage>
        <taxon>Eukaryota</taxon>
        <taxon>Fungi</taxon>
        <taxon>Dikarya</taxon>
        <taxon>Ascomycota</taxon>
        <taxon>Pezizomycotina</taxon>
        <taxon>Dothideomycetes</taxon>
        <taxon>Dothideomycetidae</taxon>
        <taxon>Mycosphaerellales</taxon>
        <taxon>Extremaceae</taxon>
        <taxon>Extremus</taxon>
    </lineage>
</organism>
<evidence type="ECO:0000313" key="2">
    <source>
        <dbReference type="Proteomes" id="UP001271007"/>
    </source>
</evidence>
<name>A0AAJ0G494_9PEZI</name>
<proteinExistence type="predicted"/>
<evidence type="ECO:0000313" key="1">
    <source>
        <dbReference type="EMBL" id="KAK3045827.1"/>
    </source>
</evidence>
<sequence>MWRIFAGAEQVIGWLGPTFQGSDEALADIIVFAGAPDEASREQIAQVMLCCFGEHFTLDAVLSYIGGVMLLGSDRRSRMLRLFSLPWFRRRWIAQEACLASNLRIYCGLSSISGMQLFRAISLIQAIIVHGVSPWLQRPFRNAFALLRTREMVQGAVKDGCHVSLAQITQTLSFLDCKEDQDRINALFGVVRSSNSWFTPEYCATQDLYNKFALSHMQHLQSFEILHFAGLTEPIRHKSEKEALQSNLVAFHISIEFKPEENPQYQHSVDPWCNNMFVNFLAEIVSPWATQYRVSKSFTHWFDAVVGAGEDPTGPLLRFARTLVMDGRIKSDERPDRTVPQDKIFEYFLEYAKLHLVADQVAASLAFAAMADDYISMEKAAAYGYLAEHICRYRTLFIGDGDVVGLGSPGICPGDRVCFFSGLKTPFVVHPEGGHFKLRGECYLDGFMDSTFDELEAVKLNIVLK</sequence>
<reference evidence="1" key="1">
    <citation type="submission" date="2023-04" db="EMBL/GenBank/DDBJ databases">
        <title>Black Yeasts Isolated from many extreme environments.</title>
        <authorList>
            <person name="Coleine C."/>
            <person name="Stajich J.E."/>
            <person name="Selbmann L."/>
        </authorList>
    </citation>
    <scope>NUCLEOTIDE SEQUENCE</scope>
    <source>
        <strain evidence="1">CCFEE 5312</strain>
    </source>
</reference>
<dbReference type="AlphaFoldDB" id="A0AAJ0G494"/>
<dbReference type="PANTHER" id="PTHR24148:SF64">
    <property type="entry name" value="HETEROKARYON INCOMPATIBILITY DOMAIN-CONTAINING PROTEIN"/>
    <property type="match status" value="1"/>
</dbReference>
<protein>
    <recommendedName>
        <fullName evidence="3">Heterokaryon incompatibility domain-containing protein</fullName>
    </recommendedName>
</protein>